<feature type="domain" description="DUF7487" evidence="1">
    <location>
        <begin position="104"/>
        <end position="201"/>
    </location>
</feature>
<protein>
    <recommendedName>
        <fullName evidence="1">DUF7487 domain-containing protein</fullName>
    </recommendedName>
</protein>
<dbReference type="CDD" id="cd22328">
    <property type="entry name" value="Hef-like"/>
    <property type="match status" value="1"/>
</dbReference>
<dbReference type="InterPro" id="IPR011335">
    <property type="entry name" value="Restrct_endonuc-II-like"/>
</dbReference>
<evidence type="ECO:0000259" key="1">
    <source>
        <dbReference type="Pfam" id="PF24308"/>
    </source>
</evidence>
<reference evidence="2" key="1">
    <citation type="submission" date="2020-05" db="EMBL/GenBank/DDBJ databases">
        <authorList>
            <person name="Chiriac C."/>
            <person name="Salcher M."/>
            <person name="Ghai R."/>
            <person name="Kavagutti S V."/>
        </authorList>
    </citation>
    <scope>NUCLEOTIDE SEQUENCE</scope>
</reference>
<accession>A0A6J5Q246</accession>
<proteinExistence type="predicted"/>
<sequence length="516" mass="60566">MKYLDFFTENGRINSMKVRESWVQKNDPEFIEAMNLFTNDNELSDIRFVEKLWYYFNGITKRLTCKNEDCLNSTGFRNLKEGYLAYCSSRCSNGSNEVKQAKVNSCIKKFGVANPYQSPEIIKKIKKTTSERYGVENVMQSKYIKDGMINRSIEKTGKPWSLSNGGNARLTIDRQLLEKFKDKYAEFEIIEYSKKKFGVCILRKEICGHSFEINKWQLHQRTTQGVEACTICNPIGSFNETVWQSEIENFLIENNVSYLKNDRSVLGNLEIDFYLPEFKIGIELDGIYWHSIKHKNPDYHIVKTERCEKLGIQLIHVFEDEWTYRKDVVFSRIKNLLNLSSTRIYARLCEVRELSGKETQSFIDENHIQGNIPASKRIGLFYKDELVSVMTFGALRRALGSTPKDGVYEMYRFCNRLNYSIVGGASKLLKYFIRTQKPVEIISYADRRWSIGKLYTSLGFTLVKKTQPNYWYIVGDRREHRFNYTKKKLKLSNIDEFDLNRIFDSGNLRFELRPVY</sequence>
<dbReference type="Pfam" id="PF24308">
    <property type="entry name" value="DUF7487"/>
    <property type="match status" value="1"/>
</dbReference>
<gene>
    <name evidence="2" type="ORF">UFOVP972_235</name>
</gene>
<organism evidence="2">
    <name type="scientific">uncultured Caudovirales phage</name>
    <dbReference type="NCBI Taxonomy" id="2100421"/>
    <lineage>
        <taxon>Viruses</taxon>
        <taxon>Duplodnaviria</taxon>
        <taxon>Heunggongvirae</taxon>
        <taxon>Uroviricota</taxon>
        <taxon>Caudoviricetes</taxon>
        <taxon>Peduoviridae</taxon>
        <taxon>Maltschvirus</taxon>
        <taxon>Maltschvirus maltsch</taxon>
    </lineage>
</organism>
<evidence type="ECO:0000313" key="2">
    <source>
        <dbReference type="EMBL" id="CAB4175528.1"/>
    </source>
</evidence>
<dbReference type="EMBL" id="LR796923">
    <property type="protein sequence ID" value="CAB4175528.1"/>
    <property type="molecule type" value="Genomic_DNA"/>
</dbReference>
<dbReference type="InterPro" id="IPR055910">
    <property type="entry name" value="DUF7487"/>
</dbReference>
<dbReference type="Gene3D" id="3.40.960.10">
    <property type="entry name" value="VSR Endonuclease"/>
    <property type="match status" value="1"/>
</dbReference>
<dbReference type="SUPFAM" id="SSF52980">
    <property type="entry name" value="Restriction endonuclease-like"/>
    <property type="match status" value="1"/>
</dbReference>
<name>A0A6J5Q246_9CAUD</name>